<protein>
    <submittedName>
        <fullName evidence="3">Gcn5-related n-acetyltransferase</fullName>
    </submittedName>
</protein>
<keyword evidence="4" id="KW-1185">Reference proteome</keyword>
<dbReference type="EMBL" id="GL629729">
    <property type="protein sequence ID" value="EFX06641.1"/>
    <property type="molecule type" value="Genomic_DNA"/>
</dbReference>
<dbReference type="CDD" id="cd04301">
    <property type="entry name" value="NAT_SF"/>
    <property type="match status" value="1"/>
</dbReference>
<feature type="region of interest" description="Disordered" evidence="1">
    <location>
        <begin position="114"/>
        <end position="133"/>
    </location>
</feature>
<proteinExistence type="predicted"/>
<dbReference type="GO" id="GO:0016747">
    <property type="term" value="F:acyltransferase activity, transferring groups other than amino-acyl groups"/>
    <property type="evidence" value="ECO:0007669"/>
    <property type="project" value="InterPro"/>
</dbReference>
<name>F0X7C9_GROCL</name>
<accession>F0X7C9</accession>
<dbReference type="PROSITE" id="PS51186">
    <property type="entry name" value="GNAT"/>
    <property type="match status" value="1"/>
</dbReference>
<sequence>MDRIVTKFQPPLSIDNYDRLLPPERQPSSVSATFTACMEVRYAVFVIEQKVPADCELDEDDKRSCHWALFYPETGIEPPGRPVGTIRLVPYPQSSHPEPGGVYETVNGIYGLQGRRKPKNGGGDGETEFIPISTDTPEAAPFRTALHDGHEPYVKLGRMAVLPEYRRKGLASRLVKDALSWMQQNPGYFDPQGADNAGAPAFRGLVCVHAQVSAASFWLAAGFQIDDAMGRWWEEGMEHVGMFLRLDLAMR</sequence>
<dbReference type="UniPathway" id="UPA00113">
    <property type="reaction ID" value="UER00529"/>
</dbReference>
<reference evidence="3 4" key="1">
    <citation type="journal article" date="2011" name="Proc. Natl. Acad. Sci. U.S.A.">
        <title>Genome and transcriptome analyses of the mountain pine beetle-fungal symbiont Grosmannia clavigera, a lodgepole pine pathogen.</title>
        <authorList>
            <person name="DiGuistini S."/>
            <person name="Wang Y."/>
            <person name="Liao N.Y."/>
            <person name="Taylor G."/>
            <person name="Tanguay P."/>
            <person name="Feau N."/>
            <person name="Henrissat B."/>
            <person name="Chan S.K."/>
            <person name="Hesse-Orce U."/>
            <person name="Alamouti S.M."/>
            <person name="Tsui C.K.M."/>
            <person name="Docking R.T."/>
            <person name="Levasseur A."/>
            <person name="Haridas S."/>
            <person name="Robertson G."/>
            <person name="Birol I."/>
            <person name="Holt R.A."/>
            <person name="Marra M.A."/>
            <person name="Hamelin R.C."/>
            <person name="Hirst M."/>
            <person name="Jones S.J.M."/>
            <person name="Bohlmann J."/>
            <person name="Breuil C."/>
        </authorList>
    </citation>
    <scope>NUCLEOTIDE SEQUENCE [LARGE SCALE GENOMIC DNA]</scope>
    <source>
        <strain evidence="4">kw1407 / UAMH 11150</strain>
    </source>
</reference>
<dbReference type="InParanoid" id="F0X7C9"/>
<dbReference type="GO" id="GO:0006048">
    <property type="term" value="P:UDP-N-acetylglucosamine biosynthetic process"/>
    <property type="evidence" value="ECO:0007669"/>
    <property type="project" value="UniProtKB-UniPathway"/>
</dbReference>
<dbReference type="Proteomes" id="UP000007796">
    <property type="component" value="Unassembled WGS sequence"/>
</dbReference>
<evidence type="ECO:0000256" key="1">
    <source>
        <dbReference type="SAM" id="MobiDB-lite"/>
    </source>
</evidence>
<dbReference type="RefSeq" id="XP_014176123.1">
    <property type="nucleotide sequence ID" value="XM_014320648.1"/>
</dbReference>
<dbReference type="AlphaFoldDB" id="F0X7C9"/>
<gene>
    <name evidence="3" type="ORF">CMQ_6962</name>
</gene>
<dbReference type="InterPro" id="IPR000182">
    <property type="entry name" value="GNAT_dom"/>
</dbReference>
<feature type="domain" description="N-acetyltransferase" evidence="2">
    <location>
        <begin position="86"/>
        <end position="247"/>
    </location>
</feature>
<dbReference type="OrthoDB" id="329272at2759"/>
<evidence type="ECO:0000313" key="3">
    <source>
        <dbReference type="EMBL" id="EFX06641.1"/>
    </source>
</evidence>
<dbReference type="SUPFAM" id="SSF55729">
    <property type="entry name" value="Acyl-CoA N-acyltransferases (Nat)"/>
    <property type="match status" value="1"/>
</dbReference>
<keyword evidence="3" id="KW-0808">Transferase</keyword>
<dbReference type="InterPro" id="IPR016181">
    <property type="entry name" value="Acyl_CoA_acyltransferase"/>
</dbReference>
<organism evidence="4">
    <name type="scientific">Grosmannia clavigera (strain kw1407 / UAMH 11150)</name>
    <name type="common">Blue stain fungus</name>
    <name type="synonym">Graphiocladiella clavigera</name>
    <dbReference type="NCBI Taxonomy" id="655863"/>
    <lineage>
        <taxon>Eukaryota</taxon>
        <taxon>Fungi</taxon>
        <taxon>Dikarya</taxon>
        <taxon>Ascomycota</taxon>
        <taxon>Pezizomycotina</taxon>
        <taxon>Sordariomycetes</taxon>
        <taxon>Sordariomycetidae</taxon>
        <taxon>Ophiostomatales</taxon>
        <taxon>Ophiostomataceae</taxon>
        <taxon>Leptographium</taxon>
    </lineage>
</organism>
<dbReference type="Pfam" id="PF00583">
    <property type="entry name" value="Acetyltransf_1"/>
    <property type="match status" value="1"/>
</dbReference>
<dbReference type="Gene3D" id="3.40.630.30">
    <property type="match status" value="1"/>
</dbReference>
<dbReference type="STRING" id="655863.F0X7C9"/>
<evidence type="ECO:0000259" key="2">
    <source>
        <dbReference type="PROSITE" id="PS51186"/>
    </source>
</evidence>
<dbReference type="GeneID" id="25980453"/>
<dbReference type="eggNOG" id="ENOG502S8FT">
    <property type="taxonomic scope" value="Eukaryota"/>
</dbReference>
<dbReference type="HOGENOM" id="CLU_056607_0_0_1"/>
<evidence type="ECO:0000313" key="4">
    <source>
        <dbReference type="Proteomes" id="UP000007796"/>
    </source>
</evidence>